<protein>
    <submittedName>
        <fullName evidence="2">Uncharacterized protein</fullName>
    </submittedName>
</protein>
<name>W1PH74_AMBTC</name>
<keyword evidence="3" id="KW-1185">Reference proteome</keyword>
<dbReference type="Proteomes" id="UP000017836">
    <property type="component" value="Unassembled WGS sequence"/>
</dbReference>
<reference evidence="3" key="1">
    <citation type="journal article" date="2013" name="Science">
        <title>The Amborella genome and the evolution of flowering plants.</title>
        <authorList>
            <consortium name="Amborella Genome Project"/>
        </authorList>
    </citation>
    <scope>NUCLEOTIDE SEQUENCE [LARGE SCALE GENOMIC DNA]</scope>
</reference>
<dbReference type="EMBL" id="KI393908">
    <property type="protein sequence ID" value="ERN06460.1"/>
    <property type="molecule type" value="Genomic_DNA"/>
</dbReference>
<evidence type="ECO:0000313" key="3">
    <source>
        <dbReference type="Proteomes" id="UP000017836"/>
    </source>
</evidence>
<proteinExistence type="predicted"/>
<evidence type="ECO:0000313" key="2">
    <source>
        <dbReference type="EMBL" id="ERN06460.1"/>
    </source>
</evidence>
<dbReference type="AlphaFoldDB" id="W1PH74"/>
<dbReference type="HOGENOM" id="CLU_1724750_0_0_1"/>
<evidence type="ECO:0000256" key="1">
    <source>
        <dbReference type="SAM" id="MobiDB-lite"/>
    </source>
</evidence>
<feature type="compositionally biased region" description="Low complexity" evidence="1">
    <location>
        <begin position="31"/>
        <end position="52"/>
    </location>
</feature>
<dbReference type="Gramene" id="ERN06460">
    <property type="protein sequence ID" value="ERN06460"/>
    <property type="gene ID" value="AMTR_s00016p00260030"/>
</dbReference>
<feature type="region of interest" description="Disordered" evidence="1">
    <location>
        <begin position="31"/>
        <end position="59"/>
    </location>
</feature>
<accession>W1PH74</accession>
<organism evidence="2 3">
    <name type="scientific">Amborella trichopoda</name>
    <dbReference type="NCBI Taxonomy" id="13333"/>
    <lineage>
        <taxon>Eukaryota</taxon>
        <taxon>Viridiplantae</taxon>
        <taxon>Streptophyta</taxon>
        <taxon>Embryophyta</taxon>
        <taxon>Tracheophyta</taxon>
        <taxon>Spermatophyta</taxon>
        <taxon>Magnoliopsida</taxon>
        <taxon>Amborellales</taxon>
        <taxon>Amborellaceae</taxon>
        <taxon>Amborella</taxon>
    </lineage>
</organism>
<gene>
    <name evidence="2" type="ORF">AMTR_s00016p00260030</name>
</gene>
<sequence>MAKKSKLPLLHPASFPPLYWNYVHLFKPQPRSNKPSSSSPRTSLISPSSTVPQLPPPPPLPLFGMQGLNFLPVRGIPQFESSLCLDSTLVSSFHPRQDNIRGVERWGQTLWQDNLACRRLSKGCYLLTFSSDLAPIEPCANHPPRSKVLPSL</sequence>